<organism evidence="2 3">
    <name type="scientific">Pandoraea captiosa</name>
    <dbReference type="NCBI Taxonomy" id="2508302"/>
    <lineage>
        <taxon>Bacteria</taxon>
        <taxon>Pseudomonadati</taxon>
        <taxon>Pseudomonadota</taxon>
        <taxon>Betaproteobacteria</taxon>
        <taxon>Burkholderiales</taxon>
        <taxon>Burkholderiaceae</taxon>
        <taxon>Pandoraea</taxon>
    </lineage>
</organism>
<sequence>MDAFKDLAKALGVVLIVAATLILAVYLGMKLEAEMGDAGKSLSSWVQAVGSIAAILGAVYVTRMQMDHSDRNRRAAIVAIAEAAMRRVNEVHNLMWTSDPRDALFTKFPSWRLDRIISAFDAAPVHEIQSGEGVVAFLAIREHLVLLQKAVKESTDGPDKHPDFADNLRELLDDDDLTGYQEQFARCTAVLRSNVMTQTGVIRKHYATLEGCL</sequence>
<feature type="transmembrane region" description="Helical" evidence="1">
    <location>
        <begin position="7"/>
        <end position="29"/>
    </location>
</feature>
<feature type="transmembrane region" description="Helical" evidence="1">
    <location>
        <begin position="41"/>
        <end position="61"/>
    </location>
</feature>
<reference evidence="2 3" key="1">
    <citation type="submission" date="2019-08" db="EMBL/GenBank/DDBJ databases">
        <authorList>
            <person name="Peeters C."/>
        </authorList>
    </citation>
    <scope>NUCLEOTIDE SEQUENCE [LARGE SCALE GENOMIC DNA]</scope>
    <source>
        <strain evidence="2 3">LMG 31118</strain>
    </source>
</reference>
<evidence type="ECO:0008006" key="4">
    <source>
        <dbReference type="Google" id="ProtNLM"/>
    </source>
</evidence>
<dbReference type="EMBL" id="CABPSQ010000004">
    <property type="protein sequence ID" value="VVE68785.1"/>
    <property type="molecule type" value="Genomic_DNA"/>
</dbReference>
<accession>A0A5E5A8C4</accession>
<keyword evidence="1" id="KW-0812">Transmembrane</keyword>
<keyword evidence="1" id="KW-0472">Membrane</keyword>
<dbReference type="RefSeq" id="WP_150625955.1">
    <property type="nucleotide sequence ID" value="NZ_CABPSQ010000004.1"/>
</dbReference>
<proteinExistence type="predicted"/>
<evidence type="ECO:0000313" key="2">
    <source>
        <dbReference type="EMBL" id="VVE68785.1"/>
    </source>
</evidence>
<dbReference type="Proteomes" id="UP000414136">
    <property type="component" value="Unassembled WGS sequence"/>
</dbReference>
<dbReference type="AlphaFoldDB" id="A0A5E5A8C4"/>
<keyword evidence="1" id="KW-1133">Transmembrane helix</keyword>
<name>A0A5E5A8C4_9BURK</name>
<keyword evidence="3" id="KW-1185">Reference proteome</keyword>
<protein>
    <recommendedName>
        <fullName evidence="4">Transmembrane protein</fullName>
    </recommendedName>
</protein>
<gene>
    <name evidence="2" type="ORF">PCA31118_03038</name>
</gene>
<evidence type="ECO:0000256" key="1">
    <source>
        <dbReference type="SAM" id="Phobius"/>
    </source>
</evidence>
<evidence type="ECO:0000313" key="3">
    <source>
        <dbReference type="Proteomes" id="UP000414136"/>
    </source>
</evidence>